<feature type="domain" description="N-acetyltransferase" evidence="1">
    <location>
        <begin position="1"/>
        <end position="124"/>
    </location>
</feature>
<evidence type="ECO:0000313" key="3">
    <source>
        <dbReference type="EMBL" id="RXI32957.1"/>
    </source>
</evidence>
<sequence length="268" mass="31568">MFIGYLKSDFEENLEELFTQNPLLDISLLKQTYTVFPEYCFAAYEKTKIVGVLSAYVFEKYVYVNVLEVIEKYEDVFTRLISLLLKNIPNENVVLLVENKKSIKLMELGFKEFYNFKRMTHSGEAVAFNFSNSTAKQVSGEHYDEVSKRIDKKVFHQNREDYIKKDCVFSNSLKLSTMHGFLHSYVVNKRFIKISPWLMDSEAFIDAEKLLRGVLYYRGLKKIYAYAPANEKEIIELYQSYKFKIDGDFKLMYLTELPDIKLENLYGL</sequence>
<reference evidence="3 5" key="1">
    <citation type="submission" date="2017-09" db="EMBL/GenBank/DDBJ databases">
        <title>Genomics of the genus Arcobacter.</title>
        <authorList>
            <person name="Perez-Cataluna A."/>
            <person name="Figueras M.J."/>
            <person name="Salas-Masso N."/>
        </authorList>
    </citation>
    <scope>NUCLEOTIDE SEQUENCE [LARGE SCALE GENOMIC DNA]</scope>
    <source>
        <strain evidence="3 5">CECT 7837</strain>
    </source>
</reference>
<dbReference type="InterPro" id="IPR000182">
    <property type="entry name" value="GNAT_dom"/>
</dbReference>
<gene>
    <name evidence="2" type="ORF">AELL_0054</name>
    <name evidence="3" type="ORF">CP962_00700</name>
</gene>
<protein>
    <recommendedName>
        <fullName evidence="1">N-acetyltransferase domain-containing protein</fullName>
    </recommendedName>
</protein>
<dbReference type="RefSeq" id="WP_118916015.1">
    <property type="nucleotide sequence ID" value="NZ_CP032097.1"/>
</dbReference>
<dbReference type="AlphaFoldDB" id="A0A347U4I3"/>
<keyword evidence="4" id="KW-1185">Reference proteome</keyword>
<evidence type="ECO:0000313" key="2">
    <source>
        <dbReference type="EMBL" id="AXX93761.1"/>
    </source>
</evidence>
<reference evidence="2 4" key="2">
    <citation type="submission" date="2018-08" db="EMBL/GenBank/DDBJ databases">
        <title>Complete genome of the Arcobacter ellisii type strain LMG 26155.</title>
        <authorList>
            <person name="Miller W.G."/>
            <person name="Yee E."/>
            <person name="Bono J.L."/>
        </authorList>
    </citation>
    <scope>NUCLEOTIDE SEQUENCE [LARGE SCALE GENOMIC DNA]</scope>
    <source>
        <strain evidence="2 4">LMG 26155</strain>
    </source>
</reference>
<dbReference type="Proteomes" id="UP000290588">
    <property type="component" value="Unassembled WGS sequence"/>
</dbReference>
<evidence type="ECO:0000313" key="4">
    <source>
        <dbReference type="Proteomes" id="UP000262582"/>
    </source>
</evidence>
<proteinExistence type="predicted"/>
<dbReference type="GO" id="GO:0016747">
    <property type="term" value="F:acyltransferase activity, transferring groups other than amino-acyl groups"/>
    <property type="evidence" value="ECO:0007669"/>
    <property type="project" value="InterPro"/>
</dbReference>
<evidence type="ECO:0000259" key="1">
    <source>
        <dbReference type="PROSITE" id="PS51186"/>
    </source>
</evidence>
<organism evidence="3 5">
    <name type="scientific">Arcobacter ellisii</name>
    <dbReference type="NCBI Taxonomy" id="913109"/>
    <lineage>
        <taxon>Bacteria</taxon>
        <taxon>Pseudomonadati</taxon>
        <taxon>Campylobacterota</taxon>
        <taxon>Epsilonproteobacteria</taxon>
        <taxon>Campylobacterales</taxon>
        <taxon>Arcobacteraceae</taxon>
        <taxon>Arcobacter</taxon>
    </lineage>
</organism>
<dbReference type="OrthoDB" id="5342483at2"/>
<dbReference type="EMBL" id="CP032097">
    <property type="protein sequence ID" value="AXX93761.1"/>
    <property type="molecule type" value="Genomic_DNA"/>
</dbReference>
<evidence type="ECO:0000313" key="5">
    <source>
        <dbReference type="Proteomes" id="UP000290588"/>
    </source>
</evidence>
<accession>A0A347U4I3</accession>
<dbReference type="EMBL" id="NXIG01000001">
    <property type="protein sequence ID" value="RXI32957.1"/>
    <property type="molecule type" value="Genomic_DNA"/>
</dbReference>
<dbReference type="PROSITE" id="PS51186">
    <property type="entry name" value="GNAT"/>
    <property type="match status" value="1"/>
</dbReference>
<name>A0A347U4I3_9BACT</name>
<dbReference type="Gene3D" id="3.40.630.90">
    <property type="match status" value="1"/>
</dbReference>
<dbReference type="Proteomes" id="UP000262582">
    <property type="component" value="Chromosome"/>
</dbReference>
<dbReference type="KEGG" id="aell:AELL_0054"/>